<keyword evidence="2" id="KW-0812">Transmembrane</keyword>
<evidence type="ECO:0000313" key="4">
    <source>
        <dbReference type="EMBL" id="EHJ47668.1"/>
    </source>
</evidence>
<feature type="domain" description="Prepilin type IV endopeptidase peptidase" evidence="3">
    <location>
        <begin position="13"/>
        <end position="112"/>
    </location>
</feature>
<dbReference type="PANTHER" id="PTHR30487:SF0">
    <property type="entry name" value="PREPILIN LEADER PEPTIDASE_N-METHYLTRANSFERASE-RELATED"/>
    <property type="match status" value="1"/>
</dbReference>
<dbReference type="Gene3D" id="1.20.120.1220">
    <property type="match status" value="1"/>
</dbReference>
<dbReference type="PANTHER" id="PTHR30487">
    <property type="entry name" value="TYPE 4 PREPILIN-LIKE PROTEINS LEADER PEPTIDE-PROCESSING ENZYME"/>
    <property type="match status" value="1"/>
</dbReference>
<feature type="transmembrane region" description="Helical" evidence="2">
    <location>
        <begin position="59"/>
        <end position="79"/>
    </location>
</feature>
<dbReference type="GO" id="GO:0005886">
    <property type="term" value="C:plasma membrane"/>
    <property type="evidence" value="ECO:0007669"/>
    <property type="project" value="TreeGrafter"/>
</dbReference>
<dbReference type="AlphaFoldDB" id="G7Q7X4"/>
<dbReference type="Proteomes" id="UP000004662">
    <property type="component" value="Chromosome"/>
</dbReference>
<proteinExistence type="inferred from homology"/>
<dbReference type="OrthoDB" id="5508079at2"/>
<organism evidence="4 5">
    <name type="scientific">Solidesulfovibrio carbinoliphilus subsp. oakridgensis</name>
    <dbReference type="NCBI Taxonomy" id="694327"/>
    <lineage>
        <taxon>Bacteria</taxon>
        <taxon>Pseudomonadati</taxon>
        <taxon>Thermodesulfobacteriota</taxon>
        <taxon>Desulfovibrionia</taxon>
        <taxon>Desulfovibrionales</taxon>
        <taxon>Desulfovibrionaceae</taxon>
        <taxon>Solidesulfovibrio</taxon>
    </lineage>
</organism>
<dbReference type="eggNOG" id="COG1989">
    <property type="taxonomic scope" value="Bacteria"/>
</dbReference>
<accession>G7Q7X4</accession>
<feature type="transmembrane region" description="Helical" evidence="2">
    <location>
        <begin position="35"/>
        <end position="53"/>
    </location>
</feature>
<dbReference type="InterPro" id="IPR050882">
    <property type="entry name" value="Prepilin_peptidase/N-MTase"/>
</dbReference>
<evidence type="ECO:0000256" key="1">
    <source>
        <dbReference type="ARBA" id="ARBA00005801"/>
    </source>
</evidence>
<sequence>MSPDPQTLLAFAVTAAACLAAAVVDMRSRRIPNRITFPAMLVLVALHGAFSGLPGLGEAALGLLGGFLVFLIPHLFGLLGAGDVKLMAVVGAGLGSQALLTAVLFTSVAGGLQFFVWLAWLRLARPGATAGYRLCYGPAIAAGALGTMALYLFEGAYLNLVLPWS</sequence>
<dbReference type="GO" id="GO:0006465">
    <property type="term" value="P:signal peptide processing"/>
    <property type="evidence" value="ECO:0007669"/>
    <property type="project" value="TreeGrafter"/>
</dbReference>
<keyword evidence="2" id="KW-0472">Membrane</keyword>
<evidence type="ECO:0000259" key="3">
    <source>
        <dbReference type="Pfam" id="PF01478"/>
    </source>
</evidence>
<protein>
    <submittedName>
        <fullName evidence="4">Peptidase A24A prepilin type IV</fullName>
    </submittedName>
</protein>
<feature type="transmembrane region" description="Helical" evidence="2">
    <location>
        <begin position="140"/>
        <end position="162"/>
    </location>
</feature>
<dbReference type="EMBL" id="CM001368">
    <property type="protein sequence ID" value="EHJ47668.1"/>
    <property type="molecule type" value="Genomic_DNA"/>
</dbReference>
<keyword evidence="2" id="KW-1133">Transmembrane helix</keyword>
<evidence type="ECO:0000313" key="5">
    <source>
        <dbReference type="Proteomes" id="UP000004662"/>
    </source>
</evidence>
<dbReference type="GO" id="GO:0004190">
    <property type="term" value="F:aspartic-type endopeptidase activity"/>
    <property type="evidence" value="ECO:0007669"/>
    <property type="project" value="InterPro"/>
</dbReference>
<keyword evidence="5" id="KW-1185">Reference proteome</keyword>
<reference evidence="5" key="1">
    <citation type="journal article" date="2015" name="Genome Announc.">
        <title>High-Quality Draft Genome Sequence of Desulfovibrio carbinoliphilus FW-101-2B, an Organic Acid-Oxidizing Sulfate-Reducing Bacterium Isolated from Uranium(VI)-Contaminated Groundwater.</title>
        <authorList>
            <person name="Ramsay B.D."/>
            <person name="Hwang C."/>
            <person name="Woo H.L."/>
            <person name="Carroll S.L."/>
            <person name="Lucas S."/>
            <person name="Han J."/>
            <person name="Lapidus A.L."/>
            <person name="Cheng J.F."/>
            <person name="Goodwin L.A."/>
            <person name="Pitluck S."/>
            <person name="Peters L."/>
            <person name="Chertkov O."/>
            <person name="Held B."/>
            <person name="Detter J.C."/>
            <person name="Han C.S."/>
            <person name="Tapia R."/>
            <person name="Land M.L."/>
            <person name="Hauser L.J."/>
            <person name="Kyrpides N.C."/>
            <person name="Ivanova N.N."/>
            <person name="Mikhailova N."/>
            <person name="Pagani I."/>
            <person name="Woyke T."/>
            <person name="Arkin A.P."/>
            <person name="Dehal P."/>
            <person name="Chivian D."/>
            <person name="Criddle C.S."/>
            <person name="Wu W."/>
            <person name="Chakraborty R."/>
            <person name="Hazen T.C."/>
            <person name="Fields M.W."/>
        </authorList>
    </citation>
    <scope>NUCLEOTIDE SEQUENCE [LARGE SCALE GENOMIC DNA]</scope>
    <source>
        <strain evidence="5">FW-101-2B</strain>
    </source>
</reference>
<dbReference type="STRING" id="694327.DFW101_1660"/>
<feature type="transmembrane region" description="Helical" evidence="2">
    <location>
        <begin position="99"/>
        <end position="120"/>
    </location>
</feature>
<comment type="similarity">
    <text evidence="1">Belongs to the peptidase A24 family.</text>
</comment>
<evidence type="ECO:0000256" key="2">
    <source>
        <dbReference type="SAM" id="Phobius"/>
    </source>
</evidence>
<gene>
    <name evidence="4" type="ORF">DFW101_1660</name>
</gene>
<dbReference type="HOGENOM" id="CLU_057101_11_0_7"/>
<dbReference type="Pfam" id="PF01478">
    <property type="entry name" value="Peptidase_A24"/>
    <property type="match status" value="1"/>
</dbReference>
<dbReference type="RefSeq" id="WP_009181062.1">
    <property type="nucleotide sequence ID" value="NZ_CM001368.1"/>
</dbReference>
<name>G7Q7X4_9BACT</name>
<dbReference type="InterPro" id="IPR000045">
    <property type="entry name" value="Prepilin_IV_endopep_pep"/>
</dbReference>
<feature type="transmembrane region" description="Helical" evidence="2">
    <location>
        <begin position="6"/>
        <end position="23"/>
    </location>
</feature>